<reference evidence="1" key="2">
    <citation type="submission" date="2025-09" db="UniProtKB">
        <authorList>
            <consortium name="Ensembl"/>
        </authorList>
    </citation>
    <scope>IDENTIFICATION</scope>
</reference>
<dbReference type="Ensembl" id="ENSCVAT00000027211.1">
    <property type="protein sequence ID" value="ENSCVAP00000018305.1"/>
    <property type="gene ID" value="ENSCVAG00000000828.1"/>
</dbReference>
<dbReference type="GO" id="GO:0000444">
    <property type="term" value="C:MIS12/MIND type complex"/>
    <property type="evidence" value="ECO:0007669"/>
    <property type="project" value="TreeGrafter"/>
</dbReference>
<keyword evidence="2" id="KW-1185">Reference proteome</keyword>
<protein>
    <submittedName>
        <fullName evidence="1">Uncharacterized protein</fullName>
    </submittedName>
</protein>
<evidence type="ECO:0000313" key="2">
    <source>
        <dbReference type="Proteomes" id="UP000265020"/>
    </source>
</evidence>
<dbReference type="PANTHER" id="PTHR31749">
    <property type="entry name" value="KINETOCHORE-ASSOCIATED PROTEIN NSL1 HOMOLOG"/>
    <property type="match status" value="1"/>
</dbReference>
<dbReference type="STRING" id="28743.ENSCVAP00000018305"/>
<accession>A0A3Q2G5G1</accession>
<organism evidence="1 2">
    <name type="scientific">Cyprinodon variegatus</name>
    <name type="common">Sheepshead minnow</name>
    <dbReference type="NCBI Taxonomy" id="28743"/>
    <lineage>
        <taxon>Eukaryota</taxon>
        <taxon>Metazoa</taxon>
        <taxon>Chordata</taxon>
        <taxon>Craniata</taxon>
        <taxon>Vertebrata</taxon>
        <taxon>Euteleostomi</taxon>
        <taxon>Actinopterygii</taxon>
        <taxon>Neopterygii</taxon>
        <taxon>Teleostei</taxon>
        <taxon>Neoteleostei</taxon>
        <taxon>Acanthomorphata</taxon>
        <taxon>Ovalentaria</taxon>
        <taxon>Atherinomorphae</taxon>
        <taxon>Cyprinodontiformes</taxon>
        <taxon>Cyprinodontidae</taxon>
        <taxon>Cyprinodon</taxon>
    </lineage>
</organism>
<reference evidence="1" key="1">
    <citation type="submission" date="2025-08" db="UniProtKB">
        <authorList>
            <consortium name="Ensembl"/>
        </authorList>
    </citation>
    <scope>IDENTIFICATION</scope>
</reference>
<name>A0A3Q2G5G1_CYPVA</name>
<sequence length="159" mass="18161">MDGWMDGWMRISSSTDQRVNLLFGSHQTLPEAPPLSPTSSSSLRRAVMMQSACVFSSSVDCWFIRDQSTAVKLNVLVDGQPWDDAPDLQDEEDLDLESLLDDTILETTKRRRLYPRRILPHVVQALKAERKILVGSYFFFPLIDIQKDPDQGQLRLSCF</sequence>
<dbReference type="AlphaFoldDB" id="A0A3Q2G5G1"/>
<dbReference type="Proteomes" id="UP000265020">
    <property type="component" value="Unassembled WGS sequence"/>
</dbReference>
<proteinExistence type="predicted"/>
<dbReference type="GO" id="GO:0000070">
    <property type="term" value="P:mitotic sister chromatid segregation"/>
    <property type="evidence" value="ECO:0007669"/>
    <property type="project" value="InterPro"/>
</dbReference>
<dbReference type="PANTHER" id="PTHR31749:SF3">
    <property type="entry name" value="KINETOCHORE-ASSOCIATED PROTEIN NSL1 HOMOLOG"/>
    <property type="match status" value="1"/>
</dbReference>
<dbReference type="InterPro" id="IPR013950">
    <property type="entry name" value="Mis14/Nsl1"/>
</dbReference>
<evidence type="ECO:0000313" key="1">
    <source>
        <dbReference type="Ensembl" id="ENSCVAP00000018305.1"/>
    </source>
</evidence>
<dbReference type="Pfam" id="PF08641">
    <property type="entry name" value="Mis14"/>
    <property type="match status" value="1"/>
</dbReference>